<dbReference type="PANTHER" id="PTHR21339">
    <property type="entry name" value="RADICAL S-ADENOSYL METHIONINE DOMAIN-CONTAINING PROTEIN 2"/>
    <property type="match status" value="1"/>
</dbReference>
<dbReference type="InParanoid" id="A2E5B6"/>
<evidence type="ECO:0000256" key="3">
    <source>
        <dbReference type="ARBA" id="ARBA00022691"/>
    </source>
</evidence>
<evidence type="ECO:0000259" key="8">
    <source>
        <dbReference type="PROSITE" id="PS51918"/>
    </source>
</evidence>
<dbReference type="AlphaFoldDB" id="A2E5B6"/>
<dbReference type="InterPro" id="IPR051196">
    <property type="entry name" value="RSAD2/Viperin_antiviral"/>
</dbReference>
<accession>A2E5B6</accession>
<evidence type="ECO:0000256" key="4">
    <source>
        <dbReference type="ARBA" id="ARBA00022723"/>
    </source>
</evidence>
<comment type="cofactor">
    <cofactor evidence="1">
        <name>[4Fe-4S] cluster</name>
        <dbReference type="ChEBI" id="CHEBI:49883"/>
    </cofactor>
</comment>
<dbReference type="SUPFAM" id="SSF102114">
    <property type="entry name" value="Radical SAM enzymes"/>
    <property type="match status" value="1"/>
</dbReference>
<dbReference type="GO" id="GO:0051607">
    <property type="term" value="P:defense response to virus"/>
    <property type="evidence" value="ECO:0007669"/>
    <property type="project" value="UniProtKB-KW"/>
</dbReference>
<gene>
    <name evidence="9" type="ORF">TVAG_004020</name>
</gene>
<dbReference type="InterPro" id="IPR058240">
    <property type="entry name" value="rSAM_sf"/>
</dbReference>
<dbReference type="eggNOG" id="ENOG502QQMH">
    <property type="taxonomic scope" value="Eukaryota"/>
</dbReference>
<dbReference type="RefSeq" id="XP_001324419.1">
    <property type="nucleotide sequence ID" value="XM_001324384.1"/>
</dbReference>
<dbReference type="OrthoDB" id="549750at2759"/>
<dbReference type="InterPro" id="IPR006638">
    <property type="entry name" value="Elp3/MiaA/NifB-like_rSAM"/>
</dbReference>
<keyword evidence="5" id="KW-0408">Iron</keyword>
<dbReference type="GO" id="GO:0051539">
    <property type="term" value="F:4 iron, 4 sulfur cluster binding"/>
    <property type="evidence" value="ECO:0000318"/>
    <property type="project" value="GO_Central"/>
</dbReference>
<keyword evidence="2" id="KW-0004">4Fe-4S</keyword>
<keyword evidence="7" id="KW-0051">Antiviral defense</keyword>
<dbReference type="SMR" id="A2E5B6"/>
<dbReference type="PANTHER" id="PTHR21339:SF0">
    <property type="entry name" value="S-ADENOSYLMETHIONINE-DEPENDENT NUCLEOTIDE DEHYDRATASE RSAD2"/>
    <property type="match status" value="1"/>
</dbReference>
<dbReference type="GO" id="GO:0046872">
    <property type="term" value="F:metal ion binding"/>
    <property type="evidence" value="ECO:0007669"/>
    <property type="project" value="UniProtKB-KW"/>
</dbReference>
<dbReference type="OMA" id="ERWFKKY"/>
<evidence type="ECO:0000256" key="5">
    <source>
        <dbReference type="ARBA" id="ARBA00023004"/>
    </source>
</evidence>
<evidence type="ECO:0000256" key="2">
    <source>
        <dbReference type="ARBA" id="ARBA00022485"/>
    </source>
</evidence>
<dbReference type="EMBL" id="DS113306">
    <property type="protein sequence ID" value="EAY12196.1"/>
    <property type="molecule type" value="Genomic_DNA"/>
</dbReference>
<evidence type="ECO:0000313" key="9">
    <source>
        <dbReference type="EMBL" id="EAY12196.1"/>
    </source>
</evidence>
<dbReference type="SMART" id="SM00729">
    <property type="entry name" value="Elp3"/>
    <property type="match status" value="1"/>
</dbReference>
<evidence type="ECO:0000256" key="6">
    <source>
        <dbReference type="ARBA" id="ARBA00023014"/>
    </source>
</evidence>
<feature type="domain" description="Radical SAM core" evidence="8">
    <location>
        <begin position="1"/>
        <end position="225"/>
    </location>
</feature>
<dbReference type="NCBIfam" id="NF038283">
    <property type="entry name" value="viperin_w_prok"/>
    <property type="match status" value="1"/>
</dbReference>
<dbReference type="KEGG" id="tva:4770158"/>
<dbReference type="Proteomes" id="UP000001542">
    <property type="component" value="Unassembled WGS sequence"/>
</dbReference>
<evidence type="ECO:0000256" key="1">
    <source>
        <dbReference type="ARBA" id="ARBA00001966"/>
    </source>
</evidence>
<organism evidence="9 10">
    <name type="scientific">Trichomonas vaginalis (strain ATCC PRA-98 / G3)</name>
    <dbReference type="NCBI Taxonomy" id="412133"/>
    <lineage>
        <taxon>Eukaryota</taxon>
        <taxon>Metamonada</taxon>
        <taxon>Parabasalia</taxon>
        <taxon>Trichomonadida</taxon>
        <taxon>Trichomonadidae</taxon>
        <taxon>Trichomonas</taxon>
    </lineage>
</organism>
<evidence type="ECO:0000313" key="10">
    <source>
        <dbReference type="Proteomes" id="UP000001542"/>
    </source>
</evidence>
<dbReference type="STRING" id="5722.A2E5B6"/>
<keyword evidence="3" id="KW-0949">S-adenosyl-L-methionine</keyword>
<protein>
    <submittedName>
        <fullName evidence="9">Radical SAM domain containing protein</fullName>
    </submittedName>
</protein>
<sequence length="296" mass="34244">MEGNLTVNIHYLRSCNYHCKFCFHRGIENSSTLKLEEWHKIIDTIAKSGLVKRINFAGGEPFMLRKHIVDLIRYAKKSGVEVSVITNASLLTENVFNLVKNDLDMLGVSCDSGNDEINKQIGRAERDNDEQLPHTVIIRRAANMAKFSNKYFKVNTVICRENLHDNSIFQLINEIQPNRWKVFRVLKIENENGCFKDERPPYTGYITDEEWKAWIERCKELCQIKPVLEDNDDMQTSYIQVDEEGYLLDSSSGSKVRKANLLEVSFKQAMTGLGFDQKKFYKRGGLFHITNANYEL</sequence>
<dbReference type="SFLD" id="SFLDS00029">
    <property type="entry name" value="Radical_SAM"/>
    <property type="match status" value="1"/>
</dbReference>
<keyword evidence="4" id="KW-0479">Metal-binding</keyword>
<dbReference type="PROSITE" id="PS51918">
    <property type="entry name" value="RADICAL_SAM"/>
    <property type="match status" value="1"/>
</dbReference>
<dbReference type="Pfam" id="PF04055">
    <property type="entry name" value="Radical_SAM"/>
    <property type="match status" value="1"/>
</dbReference>
<reference evidence="9" key="2">
    <citation type="journal article" date="2007" name="Science">
        <title>Draft genome sequence of the sexually transmitted pathogen Trichomonas vaginalis.</title>
        <authorList>
            <person name="Carlton J.M."/>
            <person name="Hirt R.P."/>
            <person name="Silva J.C."/>
            <person name="Delcher A.L."/>
            <person name="Schatz M."/>
            <person name="Zhao Q."/>
            <person name="Wortman J.R."/>
            <person name="Bidwell S.L."/>
            <person name="Alsmark U.C.M."/>
            <person name="Besteiro S."/>
            <person name="Sicheritz-Ponten T."/>
            <person name="Noel C.J."/>
            <person name="Dacks J.B."/>
            <person name="Foster P.G."/>
            <person name="Simillion C."/>
            <person name="Van de Peer Y."/>
            <person name="Miranda-Saavedra D."/>
            <person name="Barton G.J."/>
            <person name="Westrop G.D."/>
            <person name="Mueller S."/>
            <person name="Dessi D."/>
            <person name="Fiori P.L."/>
            <person name="Ren Q."/>
            <person name="Paulsen I."/>
            <person name="Zhang H."/>
            <person name="Bastida-Corcuera F.D."/>
            <person name="Simoes-Barbosa A."/>
            <person name="Brown M.T."/>
            <person name="Hayes R.D."/>
            <person name="Mukherjee M."/>
            <person name="Okumura C.Y."/>
            <person name="Schneider R."/>
            <person name="Smith A.J."/>
            <person name="Vanacova S."/>
            <person name="Villalvazo M."/>
            <person name="Haas B.J."/>
            <person name="Pertea M."/>
            <person name="Feldblyum T.V."/>
            <person name="Utterback T.R."/>
            <person name="Shu C.L."/>
            <person name="Osoegawa K."/>
            <person name="de Jong P.J."/>
            <person name="Hrdy I."/>
            <person name="Horvathova L."/>
            <person name="Zubacova Z."/>
            <person name="Dolezal P."/>
            <person name="Malik S.B."/>
            <person name="Logsdon J.M. Jr."/>
            <person name="Henze K."/>
            <person name="Gupta A."/>
            <person name="Wang C.C."/>
            <person name="Dunne R.L."/>
            <person name="Upcroft J.A."/>
            <person name="Upcroft P."/>
            <person name="White O."/>
            <person name="Salzberg S.L."/>
            <person name="Tang P."/>
            <person name="Chiu C.-H."/>
            <person name="Lee Y.-S."/>
            <person name="Embley T.M."/>
            <person name="Coombs G.H."/>
            <person name="Mottram J.C."/>
            <person name="Tachezy J."/>
            <person name="Fraser-Liggett C.M."/>
            <person name="Johnson P.J."/>
        </authorList>
    </citation>
    <scope>NUCLEOTIDE SEQUENCE [LARGE SCALE GENOMIC DNA]</scope>
    <source>
        <strain evidence="9">G3</strain>
    </source>
</reference>
<reference evidence="9" key="1">
    <citation type="submission" date="2006-10" db="EMBL/GenBank/DDBJ databases">
        <authorList>
            <person name="Amadeo P."/>
            <person name="Zhao Q."/>
            <person name="Wortman J."/>
            <person name="Fraser-Liggett C."/>
            <person name="Carlton J."/>
        </authorList>
    </citation>
    <scope>NUCLEOTIDE SEQUENCE</scope>
    <source>
        <strain evidence="9">G3</strain>
    </source>
</reference>
<dbReference type="VEuPathDB" id="TrichDB:TVAG_004020"/>
<dbReference type="VEuPathDB" id="TrichDB:TVAGG3_0476010"/>
<proteinExistence type="predicted"/>
<keyword evidence="10" id="KW-1185">Reference proteome</keyword>
<dbReference type="Gene3D" id="3.20.20.70">
    <property type="entry name" value="Aldolase class I"/>
    <property type="match status" value="1"/>
</dbReference>
<dbReference type="InterPro" id="IPR013785">
    <property type="entry name" value="Aldolase_TIM"/>
</dbReference>
<dbReference type="InterPro" id="IPR007197">
    <property type="entry name" value="rSAM"/>
</dbReference>
<keyword evidence="6" id="KW-0411">Iron-sulfur</keyword>
<dbReference type="SFLD" id="SFLDG01088">
    <property type="entry name" value="antiviral_proteins"/>
    <property type="match status" value="1"/>
</dbReference>
<evidence type="ECO:0000256" key="7">
    <source>
        <dbReference type="ARBA" id="ARBA00023118"/>
    </source>
</evidence>
<dbReference type="GO" id="GO:0003824">
    <property type="term" value="F:catalytic activity"/>
    <property type="evidence" value="ECO:0007669"/>
    <property type="project" value="InterPro"/>
</dbReference>
<dbReference type="SFLD" id="SFLDG01067">
    <property type="entry name" value="SPASM/twitch_domain_containing"/>
    <property type="match status" value="1"/>
</dbReference>
<name>A2E5B6_TRIV3</name>
<dbReference type="CDD" id="cd01335">
    <property type="entry name" value="Radical_SAM"/>
    <property type="match status" value="1"/>
</dbReference>